<keyword evidence="3 6" id="KW-0812">Transmembrane</keyword>
<evidence type="ECO:0000259" key="7">
    <source>
        <dbReference type="Pfam" id="PF05425"/>
    </source>
</evidence>
<name>A0A3E0HUJ7_9PSEU</name>
<dbReference type="RefSeq" id="WP_116174475.1">
    <property type="nucleotide sequence ID" value="NZ_CP144375.1"/>
</dbReference>
<feature type="transmembrane region" description="Helical" evidence="6">
    <location>
        <begin position="171"/>
        <end position="194"/>
    </location>
</feature>
<gene>
    <name evidence="8" type="ORF">BCF44_104192</name>
</gene>
<dbReference type="PANTHER" id="PTHR34820:SF4">
    <property type="entry name" value="INNER MEMBRANE PROTEIN YEBZ"/>
    <property type="match status" value="1"/>
</dbReference>
<dbReference type="Pfam" id="PF05425">
    <property type="entry name" value="CopD"/>
    <property type="match status" value="1"/>
</dbReference>
<organism evidence="8 9">
    <name type="scientific">Kutzneria buriramensis</name>
    <dbReference type="NCBI Taxonomy" id="1045776"/>
    <lineage>
        <taxon>Bacteria</taxon>
        <taxon>Bacillati</taxon>
        <taxon>Actinomycetota</taxon>
        <taxon>Actinomycetes</taxon>
        <taxon>Pseudonocardiales</taxon>
        <taxon>Pseudonocardiaceae</taxon>
        <taxon>Kutzneria</taxon>
    </lineage>
</organism>
<comment type="subcellular location">
    <subcellularLocation>
        <location evidence="1">Cell membrane</location>
        <topology evidence="1">Multi-pass membrane protein</topology>
    </subcellularLocation>
</comment>
<evidence type="ECO:0000256" key="4">
    <source>
        <dbReference type="ARBA" id="ARBA00022989"/>
    </source>
</evidence>
<dbReference type="OrthoDB" id="3518068at2"/>
<dbReference type="GO" id="GO:0005886">
    <property type="term" value="C:plasma membrane"/>
    <property type="evidence" value="ECO:0007669"/>
    <property type="project" value="UniProtKB-SubCell"/>
</dbReference>
<evidence type="ECO:0000256" key="2">
    <source>
        <dbReference type="ARBA" id="ARBA00022475"/>
    </source>
</evidence>
<proteinExistence type="predicted"/>
<feature type="transmembrane region" description="Helical" evidence="6">
    <location>
        <begin position="275"/>
        <end position="296"/>
    </location>
</feature>
<feature type="transmembrane region" description="Helical" evidence="6">
    <location>
        <begin position="206"/>
        <end position="227"/>
    </location>
</feature>
<protein>
    <submittedName>
        <fullName evidence="8">Putative copper resistance protein D</fullName>
    </submittedName>
</protein>
<evidence type="ECO:0000313" key="8">
    <source>
        <dbReference type="EMBL" id="REH49926.1"/>
    </source>
</evidence>
<feature type="transmembrane region" description="Helical" evidence="6">
    <location>
        <begin position="239"/>
        <end position="263"/>
    </location>
</feature>
<keyword evidence="5 6" id="KW-0472">Membrane</keyword>
<dbReference type="EMBL" id="QUNO01000004">
    <property type="protein sequence ID" value="REH49926.1"/>
    <property type="molecule type" value="Genomic_DNA"/>
</dbReference>
<feature type="transmembrane region" description="Helical" evidence="6">
    <location>
        <begin position="317"/>
        <end position="338"/>
    </location>
</feature>
<keyword evidence="2" id="KW-1003">Cell membrane</keyword>
<feature type="domain" description="Copper resistance protein D" evidence="7">
    <location>
        <begin position="233"/>
        <end position="338"/>
    </location>
</feature>
<dbReference type="PANTHER" id="PTHR34820">
    <property type="entry name" value="INNER MEMBRANE PROTEIN YEBZ"/>
    <property type="match status" value="1"/>
</dbReference>
<evidence type="ECO:0000256" key="3">
    <source>
        <dbReference type="ARBA" id="ARBA00022692"/>
    </source>
</evidence>
<keyword evidence="9" id="KW-1185">Reference proteome</keyword>
<sequence>MTTPRTITRPNLGLVVGLTLAALAGALIGTSLTGDVPVPGVTEPGVLVRFGLPVVRVLLDVSSLVTVGLSLLPMLLGFDRPKQTEPVLDTARRAAVISSAAWAVTALLSLVFAAADLRPGEFPTVGTIVEYISSIGAGQALVISAVIALVYLGFAVLALRHGEKVPAELRIVLSVFGLLPIPVTGHASNFGLAWGGHGLTMVSMELHVMGAAGWTGGLLAVGVLVLANRSLLARALPKFSRLATICLIAVGVTGLVNAVITLAETPGVSVWTGLFVTHYGWIVIGKILCFAALGLLGANIRFRLMPLVVQHQRMPALVGWFTFEIAVMGLAYGLAVVLTRAPVV</sequence>
<evidence type="ECO:0000313" key="9">
    <source>
        <dbReference type="Proteomes" id="UP000256269"/>
    </source>
</evidence>
<feature type="transmembrane region" description="Helical" evidence="6">
    <location>
        <begin position="12"/>
        <end position="34"/>
    </location>
</feature>
<reference evidence="8 9" key="1">
    <citation type="submission" date="2018-08" db="EMBL/GenBank/DDBJ databases">
        <title>Genomic Encyclopedia of Archaeal and Bacterial Type Strains, Phase II (KMG-II): from individual species to whole genera.</title>
        <authorList>
            <person name="Goeker M."/>
        </authorList>
    </citation>
    <scope>NUCLEOTIDE SEQUENCE [LARGE SCALE GENOMIC DNA]</scope>
    <source>
        <strain evidence="8 9">DSM 45791</strain>
    </source>
</reference>
<comment type="caution">
    <text evidence="8">The sequence shown here is derived from an EMBL/GenBank/DDBJ whole genome shotgun (WGS) entry which is preliminary data.</text>
</comment>
<feature type="transmembrane region" description="Helical" evidence="6">
    <location>
        <begin position="54"/>
        <end position="76"/>
    </location>
</feature>
<feature type="transmembrane region" description="Helical" evidence="6">
    <location>
        <begin position="135"/>
        <end position="159"/>
    </location>
</feature>
<dbReference type="Proteomes" id="UP000256269">
    <property type="component" value="Unassembled WGS sequence"/>
</dbReference>
<feature type="transmembrane region" description="Helical" evidence="6">
    <location>
        <begin position="96"/>
        <end position="115"/>
    </location>
</feature>
<evidence type="ECO:0000256" key="1">
    <source>
        <dbReference type="ARBA" id="ARBA00004651"/>
    </source>
</evidence>
<accession>A0A3E0HUJ7</accession>
<dbReference type="InterPro" id="IPR008457">
    <property type="entry name" value="Cu-R_CopD_dom"/>
</dbReference>
<dbReference type="InterPro" id="IPR032694">
    <property type="entry name" value="CopC/D"/>
</dbReference>
<keyword evidence="4 6" id="KW-1133">Transmembrane helix</keyword>
<evidence type="ECO:0000256" key="5">
    <source>
        <dbReference type="ARBA" id="ARBA00023136"/>
    </source>
</evidence>
<evidence type="ECO:0000256" key="6">
    <source>
        <dbReference type="SAM" id="Phobius"/>
    </source>
</evidence>
<dbReference type="GO" id="GO:0006825">
    <property type="term" value="P:copper ion transport"/>
    <property type="evidence" value="ECO:0007669"/>
    <property type="project" value="InterPro"/>
</dbReference>
<dbReference type="AlphaFoldDB" id="A0A3E0HUJ7"/>